<evidence type="ECO:0000313" key="13">
    <source>
        <dbReference type="EMBL" id="AKB72064.1"/>
    </source>
</evidence>
<comment type="subunit">
    <text evidence="9">Heterotetramer, composed of two GyrA and two GyrB chains. In the heterotetramer, GyrA contains the active site tyrosine that forms a transient covalent intermediate with DNA, while GyrB binds cofactors and catalyzes ATP hydrolysis.</text>
</comment>
<evidence type="ECO:0000313" key="14">
    <source>
        <dbReference type="Proteomes" id="UP000033071"/>
    </source>
</evidence>
<comment type="similarity">
    <text evidence="2 9">Belongs to the type II topoisomerase GyrA/ParC subunit family.</text>
</comment>
<dbReference type="InterPro" id="IPR013757">
    <property type="entry name" value="Topo_IIA_A_a_sf"/>
</dbReference>
<dbReference type="GO" id="GO:0003677">
    <property type="term" value="F:DNA binding"/>
    <property type="evidence" value="ECO:0007669"/>
    <property type="project" value="UniProtKB-UniRule"/>
</dbReference>
<dbReference type="FunFam" id="3.30.1360.40:FF:000002">
    <property type="entry name" value="DNA gyrase subunit A"/>
    <property type="match status" value="1"/>
</dbReference>
<dbReference type="Gene3D" id="3.90.199.10">
    <property type="entry name" value="Topoisomerase II, domain 5"/>
    <property type="match status" value="1"/>
</dbReference>
<dbReference type="FunFam" id="1.10.268.10:FF:000001">
    <property type="entry name" value="DNA gyrase subunit A"/>
    <property type="match status" value="1"/>
</dbReference>
<dbReference type="HAMAP" id="MF_01897">
    <property type="entry name" value="GyrA"/>
    <property type="match status" value="1"/>
</dbReference>
<keyword evidence="5 9" id="KW-0067">ATP-binding</keyword>
<dbReference type="PANTHER" id="PTHR43493:SF5">
    <property type="entry name" value="DNA GYRASE SUBUNIT A, CHLOROPLASTIC_MITOCHONDRIAL"/>
    <property type="match status" value="1"/>
</dbReference>
<dbReference type="InterPro" id="IPR005743">
    <property type="entry name" value="GyrA"/>
</dbReference>
<evidence type="ECO:0000256" key="5">
    <source>
        <dbReference type="ARBA" id="ARBA00022840"/>
    </source>
</evidence>
<keyword evidence="3 9" id="KW-0963">Cytoplasm</keyword>
<comment type="function">
    <text evidence="9">A type II topoisomerase that negatively supercoils closed circular double-stranded (ds) DNA in an ATP-dependent manner to modulate DNA topology and maintain chromosomes in an underwound state. Negative supercoiling favors strand separation, and DNA replication, transcription, recombination and repair, all of which involve strand separation. Also able to catalyze the interconversion of other topological isomers of dsDNA rings, including catenanes and knotted rings. Type II topoisomerases break and join 2 DNA strands simultaneously in an ATP-dependent manner.</text>
</comment>
<protein>
    <recommendedName>
        <fullName evidence="9">DNA gyrase subunit A</fullName>
        <ecNumber evidence="9">5.6.2.2</ecNumber>
    </recommendedName>
</protein>
<dbReference type="FunFam" id="2.120.10.90:FF:000004">
    <property type="entry name" value="DNA gyrase subunit A"/>
    <property type="match status" value="1"/>
</dbReference>
<feature type="compositionally biased region" description="Acidic residues" evidence="11">
    <location>
        <begin position="31"/>
        <end position="44"/>
    </location>
</feature>
<feature type="region of interest" description="Disordered" evidence="11">
    <location>
        <begin position="921"/>
        <end position="977"/>
    </location>
</feature>
<evidence type="ECO:0000256" key="8">
    <source>
        <dbReference type="ARBA" id="ARBA00023235"/>
    </source>
</evidence>
<proteinExistence type="inferred from homology"/>
<evidence type="ECO:0000259" key="12">
    <source>
        <dbReference type="PROSITE" id="PS52040"/>
    </source>
</evidence>
<evidence type="ECO:0000256" key="2">
    <source>
        <dbReference type="ARBA" id="ARBA00008263"/>
    </source>
</evidence>
<reference evidence="13 14" key="1">
    <citation type="submission" date="2014-07" db="EMBL/GenBank/DDBJ databases">
        <title>Methanogenic archaea and the global carbon cycle.</title>
        <authorList>
            <person name="Henriksen J.R."/>
            <person name="Luke J."/>
            <person name="Reinhart S."/>
            <person name="Benedict M.N."/>
            <person name="Youngblut N.D."/>
            <person name="Metcalf M.E."/>
            <person name="Whitaker R.J."/>
            <person name="Metcalf W.W."/>
        </authorList>
    </citation>
    <scope>NUCLEOTIDE SEQUENCE [LARGE SCALE GENOMIC DNA]</scope>
    <source>
        <strain evidence="13 14">C16</strain>
    </source>
</reference>
<evidence type="ECO:0000256" key="1">
    <source>
        <dbReference type="ARBA" id="ARBA00000185"/>
    </source>
</evidence>
<dbReference type="NCBIfam" id="NF004044">
    <property type="entry name" value="PRK05561.1"/>
    <property type="match status" value="1"/>
</dbReference>
<comment type="miscellaneous">
    <text evidence="9">Few gyrases are as efficient as E.coli at forming negative supercoils. Not all organisms have 2 type II topoisomerases; in organisms with a single type II topoisomerase this enzyme also has to decatenate newly replicated chromosomes.</text>
</comment>
<keyword evidence="10" id="KW-0175">Coiled coil</keyword>
<dbReference type="InterPro" id="IPR013758">
    <property type="entry name" value="Topo_IIA_A/C_ab"/>
</dbReference>
<evidence type="ECO:0000256" key="4">
    <source>
        <dbReference type="ARBA" id="ARBA00022741"/>
    </source>
</evidence>
<dbReference type="GO" id="GO:0005524">
    <property type="term" value="F:ATP binding"/>
    <property type="evidence" value="ECO:0007669"/>
    <property type="project" value="UniProtKB-UniRule"/>
</dbReference>
<comment type="catalytic activity">
    <reaction evidence="1 9">
        <text>ATP-dependent breakage, passage and rejoining of double-stranded DNA.</text>
        <dbReference type="EC" id="5.6.2.2"/>
    </reaction>
</comment>
<dbReference type="Pfam" id="PF00521">
    <property type="entry name" value="DNA_topoisoIV"/>
    <property type="match status" value="1"/>
</dbReference>
<dbReference type="InterPro" id="IPR006691">
    <property type="entry name" value="GyrA/parC_rep"/>
</dbReference>
<dbReference type="Gene3D" id="1.10.268.10">
    <property type="entry name" value="Topoisomerase, domain 3"/>
    <property type="match status" value="1"/>
</dbReference>
<evidence type="ECO:0000256" key="10">
    <source>
        <dbReference type="SAM" id="Coils"/>
    </source>
</evidence>
<organism evidence="13 14">
    <name type="scientific">Methanosarcina mazei C16</name>
    <dbReference type="NCBI Taxonomy" id="1434113"/>
    <lineage>
        <taxon>Archaea</taxon>
        <taxon>Methanobacteriati</taxon>
        <taxon>Methanobacteriota</taxon>
        <taxon>Stenosarchaea group</taxon>
        <taxon>Methanomicrobia</taxon>
        <taxon>Methanosarcinales</taxon>
        <taxon>Methanosarcinaceae</taxon>
        <taxon>Methanosarcina</taxon>
    </lineage>
</organism>
<dbReference type="GO" id="GO:0006261">
    <property type="term" value="P:DNA-templated DNA replication"/>
    <property type="evidence" value="ECO:0007669"/>
    <property type="project" value="UniProtKB-UniRule"/>
</dbReference>
<evidence type="ECO:0000256" key="7">
    <source>
        <dbReference type="ARBA" id="ARBA00023125"/>
    </source>
</evidence>
<dbReference type="KEGG" id="mmac:MSMAC_2174"/>
<dbReference type="HOGENOM" id="CLU_002977_6_1_2"/>
<dbReference type="Gene3D" id="2.120.10.90">
    <property type="entry name" value="DNA gyrase/topoisomerase IV, subunit A, C-terminal"/>
    <property type="match status" value="1"/>
</dbReference>
<evidence type="ECO:0000256" key="11">
    <source>
        <dbReference type="SAM" id="MobiDB-lite"/>
    </source>
</evidence>
<dbReference type="GO" id="GO:0006265">
    <property type="term" value="P:DNA topological change"/>
    <property type="evidence" value="ECO:0007669"/>
    <property type="project" value="UniProtKB-UniRule"/>
</dbReference>
<dbReference type="GO" id="GO:0003918">
    <property type="term" value="F:DNA topoisomerase type II (double strand cut, ATP-hydrolyzing) activity"/>
    <property type="evidence" value="ECO:0007669"/>
    <property type="project" value="UniProtKB-UniRule"/>
</dbReference>
<dbReference type="NCBIfam" id="NF004043">
    <property type="entry name" value="PRK05560.1"/>
    <property type="match status" value="1"/>
</dbReference>
<feature type="region of interest" description="Disordered" evidence="11">
    <location>
        <begin position="1"/>
        <end position="104"/>
    </location>
</feature>
<feature type="domain" description="Topo IIA-type catalytic" evidence="12">
    <location>
        <begin position="134"/>
        <end position="598"/>
    </location>
</feature>
<dbReference type="SUPFAM" id="SSF101904">
    <property type="entry name" value="GyrA/ParC C-terminal domain-like"/>
    <property type="match status" value="1"/>
</dbReference>
<dbReference type="GO" id="GO:0005694">
    <property type="term" value="C:chromosome"/>
    <property type="evidence" value="ECO:0007669"/>
    <property type="project" value="InterPro"/>
</dbReference>
<sequence length="977" mass="109748">MAENEDKNKSEAEMKKSYQATLIPESPVENTTEDPVENTTEDPVENTTEGPVENTTEDPVENTTEGPVENTTEDPVENTTEDSELEDETEMDTGPEEPEDEEPVRAGVTPILIDDEMKRSYINYAMSVIVGRALPDARDGLKPVHRRILFSMNESGITHDKPYKKSARIVGDVLGKYHPHGDSAVYDTIVRMVQDFSLRYPLIDGQGNFGSIDGDSAAAMRYTEVRMDRIAEEMLVDIEKETVPFTPNYDGSLKEPEVLPARLPNLLINGSTGIAVGMATNMPPHNISEVIDGILMLIENPETQISELMTVIKGPDFPTGAHILGTAGIRSAYMTGRGPIRMRAVAEIQELKKDRQQIIVTELPYQVNKAKLIENIAQLVREKVINGISDLRDESDREGIRVVVELSRGVNPNVVLNQLYKHTQMATTFGVINLALVDGKPKELNLKQLLEIYLEYRMEIIQKRTLYDLRKSEERAHILEGLRIALDNIDAVVALIKGSANADQAKQGLIDNFALDEVQAKAILEMRLQRLTGLETRKILDELEALVKQIEELRKILASDELKYEIIRTELSELKDKYGDIRRTRIVHNTENVTDEDLIPEEDVVVTITNSGYIKRIPLDTYTMQRRGGRGIIGMEMKEEDFVENLFISSTHNYILFFTNRGRLYWQKVYEIPEGSRQSRGKAIVNLLELQEGEMVNAMISVEEFAEDKYLFMATRAGTVKKTPLSEFRNPRRAGIIAVSLDEGDELVKVLLTDGKQEIMMVSKKGKAIRFSEEDVRPMGRTARGVRGMTLEGPDDEVVSLDLVDETTTLLTVTDNGFGKRTEYSQYPVHRRGGKGVITIVTNLRNGFVSNVKSVAEDDELMFTSAEGIIIRIPAKDISIQGRNTQGVRVMNIKSGDKVGGMARIKNGKEDEKLKLTALAKKAAKEKVPGSESEEDESEDLDEFEGSDEFGEEPEEEEFEDSESEEEEEEEEKEEEY</sequence>
<dbReference type="CDD" id="cd00187">
    <property type="entry name" value="TOP4c"/>
    <property type="match status" value="1"/>
</dbReference>
<feature type="compositionally biased region" description="Acidic residues" evidence="11">
    <location>
        <begin position="71"/>
        <end position="102"/>
    </location>
</feature>
<evidence type="ECO:0000256" key="6">
    <source>
        <dbReference type="ARBA" id="ARBA00023029"/>
    </source>
</evidence>
<dbReference type="Gene3D" id="3.30.1360.40">
    <property type="match status" value="1"/>
</dbReference>
<dbReference type="InterPro" id="IPR035516">
    <property type="entry name" value="Gyrase/topoIV_suA_C"/>
</dbReference>
<dbReference type="GO" id="GO:0009330">
    <property type="term" value="C:DNA topoisomerase type II (double strand cut, ATP-hydrolyzing) complex"/>
    <property type="evidence" value="ECO:0007669"/>
    <property type="project" value="TreeGrafter"/>
</dbReference>
<dbReference type="SMART" id="SM00434">
    <property type="entry name" value="TOP4c"/>
    <property type="match status" value="1"/>
</dbReference>
<comment type="subcellular location">
    <subcellularLocation>
        <location evidence="9">Cytoplasm</location>
    </subcellularLocation>
</comment>
<dbReference type="PROSITE" id="PS52040">
    <property type="entry name" value="TOPO_IIA"/>
    <property type="match status" value="1"/>
</dbReference>
<dbReference type="GeneID" id="24882140"/>
<evidence type="ECO:0000256" key="9">
    <source>
        <dbReference type="HAMAP-Rule" id="MF_01897"/>
    </source>
</evidence>
<dbReference type="SUPFAM" id="SSF56719">
    <property type="entry name" value="Type II DNA topoisomerase"/>
    <property type="match status" value="1"/>
</dbReference>
<dbReference type="AlphaFoldDB" id="A0A0E3RVS5"/>
<dbReference type="Pfam" id="PF03989">
    <property type="entry name" value="DNA_gyraseA_C"/>
    <property type="match status" value="6"/>
</dbReference>
<dbReference type="InterPro" id="IPR050220">
    <property type="entry name" value="Type_II_DNA_Topoisomerases"/>
</dbReference>
<dbReference type="FunFam" id="3.90.199.10:FF:000001">
    <property type="entry name" value="DNA gyrase subunit A"/>
    <property type="match status" value="1"/>
</dbReference>
<feature type="short sequence motif" description="GyrA-box" evidence="9">
    <location>
        <begin position="625"/>
        <end position="631"/>
    </location>
</feature>
<feature type="compositionally biased region" description="Basic and acidic residues" evidence="11">
    <location>
        <begin position="1"/>
        <end position="16"/>
    </location>
</feature>
<keyword evidence="4 9" id="KW-0547">Nucleotide-binding</keyword>
<evidence type="ECO:0000256" key="3">
    <source>
        <dbReference type="ARBA" id="ARBA00022490"/>
    </source>
</evidence>
<feature type="active site" description="O-(5'-phospho-DNA)-tyrosine intermediate" evidence="9">
    <location>
        <position position="222"/>
    </location>
</feature>
<dbReference type="GO" id="GO:0005737">
    <property type="term" value="C:cytoplasm"/>
    <property type="evidence" value="ECO:0007669"/>
    <property type="project" value="UniProtKB-SubCell"/>
</dbReference>
<accession>A0A0E3RVS5</accession>
<dbReference type="InterPro" id="IPR002205">
    <property type="entry name" value="Topo_IIA_dom_A"/>
</dbReference>
<keyword evidence="7 9" id="KW-0238">DNA-binding</keyword>
<dbReference type="InterPro" id="IPR013760">
    <property type="entry name" value="Topo_IIA-like_dom_sf"/>
</dbReference>
<name>A0A0E3RVS5_METMZ</name>
<keyword evidence="6 9" id="KW-0799">Topoisomerase</keyword>
<dbReference type="RefSeq" id="WP_052734145.1">
    <property type="nucleotide sequence ID" value="NZ_CP009514.1"/>
</dbReference>
<dbReference type="EC" id="5.6.2.2" evidence="9"/>
<feature type="compositionally biased region" description="Acidic residues" evidence="11">
    <location>
        <begin position="932"/>
        <end position="977"/>
    </location>
</feature>
<dbReference type="PATRIC" id="fig|1434113.4.peg.2710"/>
<dbReference type="EMBL" id="CP009514">
    <property type="protein sequence ID" value="AKB72064.1"/>
    <property type="molecule type" value="Genomic_DNA"/>
</dbReference>
<dbReference type="Proteomes" id="UP000033071">
    <property type="component" value="Chromosome"/>
</dbReference>
<gene>
    <name evidence="9" type="primary">gyrA</name>
    <name evidence="13" type="ORF">MSMAC_2174</name>
</gene>
<dbReference type="NCBIfam" id="TIGR01063">
    <property type="entry name" value="gyrA"/>
    <property type="match status" value="1"/>
</dbReference>
<dbReference type="PANTHER" id="PTHR43493">
    <property type="entry name" value="DNA GYRASE/TOPOISOMERASE SUBUNIT A"/>
    <property type="match status" value="1"/>
</dbReference>
<keyword evidence="8 9" id="KW-0413">Isomerase</keyword>
<feature type="coiled-coil region" evidence="10">
    <location>
        <begin position="536"/>
        <end position="577"/>
    </location>
</feature>